<gene>
    <name evidence="2" type="ORF">AVDCRST_MAG93-3297</name>
</gene>
<proteinExistence type="predicted"/>
<organism evidence="2">
    <name type="scientific">uncultured Chloroflexia bacterium</name>
    <dbReference type="NCBI Taxonomy" id="1672391"/>
    <lineage>
        <taxon>Bacteria</taxon>
        <taxon>Bacillati</taxon>
        <taxon>Chloroflexota</taxon>
        <taxon>Chloroflexia</taxon>
        <taxon>environmental samples</taxon>
    </lineage>
</organism>
<evidence type="ECO:0000313" key="2">
    <source>
        <dbReference type="EMBL" id="CAA9282630.1"/>
    </source>
</evidence>
<feature type="non-terminal residue" evidence="2">
    <location>
        <position position="85"/>
    </location>
</feature>
<protein>
    <submittedName>
        <fullName evidence="2">Uncharacterized protein</fullName>
    </submittedName>
</protein>
<feature type="region of interest" description="Disordered" evidence="1">
    <location>
        <begin position="1"/>
        <end position="85"/>
    </location>
</feature>
<dbReference type="AlphaFoldDB" id="A0A6J4JN36"/>
<reference evidence="2" key="1">
    <citation type="submission" date="2020-02" db="EMBL/GenBank/DDBJ databases">
        <authorList>
            <person name="Meier V. D."/>
        </authorList>
    </citation>
    <scope>NUCLEOTIDE SEQUENCE</scope>
    <source>
        <strain evidence="2">AVDCRST_MAG93</strain>
    </source>
</reference>
<sequence length="85" mass="8881">VPGTGNGAIRTKGTGPFPRATATTFPRSGTKRSGQRSGSSTLRPSARLHGEVDCARKRRTAIRPAYFSTSDPPSGGACRIPRTPA</sequence>
<feature type="non-terminal residue" evidence="2">
    <location>
        <position position="1"/>
    </location>
</feature>
<evidence type="ECO:0000256" key="1">
    <source>
        <dbReference type="SAM" id="MobiDB-lite"/>
    </source>
</evidence>
<name>A0A6J4JN36_9CHLR</name>
<accession>A0A6J4JN36</accession>
<dbReference type="EMBL" id="CADCTR010001126">
    <property type="protein sequence ID" value="CAA9282630.1"/>
    <property type="molecule type" value="Genomic_DNA"/>
</dbReference>